<dbReference type="Proteomes" id="UP000528734">
    <property type="component" value="Unassembled WGS sequence"/>
</dbReference>
<keyword evidence="1" id="KW-0732">Signal</keyword>
<reference evidence="2 3" key="1">
    <citation type="submission" date="2020-03" db="EMBL/GenBank/DDBJ databases">
        <title>Bradyrhizobium diversity isolated from nodules of Muelleranthus trifoliolatus.</title>
        <authorList>
            <person name="Klepa M."/>
            <person name="Helene L."/>
            <person name="Hungria M."/>
        </authorList>
    </citation>
    <scope>NUCLEOTIDE SEQUENCE [LARGE SCALE GENOMIC DNA]</scope>
    <source>
        <strain evidence="2 3">WSM 1744</strain>
    </source>
</reference>
<proteinExistence type="predicted"/>
<evidence type="ECO:0000313" key="3">
    <source>
        <dbReference type="Proteomes" id="UP000528734"/>
    </source>
</evidence>
<evidence type="ECO:0008006" key="4">
    <source>
        <dbReference type="Google" id="ProtNLM"/>
    </source>
</evidence>
<keyword evidence="3" id="KW-1185">Reference proteome</keyword>
<accession>A0A7Y4H2T4</accession>
<dbReference type="EMBL" id="JAAVLW010000003">
    <property type="protein sequence ID" value="NOJ46556.1"/>
    <property type="molecule type" value="Genomic_DNA"/>
</dbReference>
<organism evidence="2 3">
    <name type="scientific">Bradyrhizobium archetypum</name>
    <dbReference type="NCBI Taxonomy" id="2721160"/>
    <lineage>
        <taxon>Bacteria</taxon>
        <taxon>Pseudomonadati</taxon>
        <taxon>Pseudomonadota</taxon>
        <taxon>Alphaproteobacteria</taxon>
        <taxon>Hyphomicrobiales</taxon>
        <taxon>Nitrobacteraceae</taxon>
        <taxon>Bradyrhizobium</taxon>
    </lineage>
</organism>
<evidence type="ECO:0000256" key="1">
    <source>
        <dbReference type="SAM" id="SignalP"/>
    </source>
</evidence>
<evidence type="ECO:0000313" key="2">
    <source>
        <dbReference type="EMBL" id="NOJ46556.1"/>
    </source>
</evidence>
<feature type="signal peptide" evidence="1">
    <location>
        <begin position="1"/>
        <end position="18"/>
    </location>
</feature>
<dbReference type="AlphaFoldDB" id="A0A7Y4H2T4"/>
<sequence>MKVWPLIASIVFVTSVHAQTPYAGMQTRSIKALSDQQIADLNAGRGMGLALAAELNGYPGPSHVLELADKLELSADQRASMQRLFDAMKTEAMPLGAKLIEQEAELDRQFASRIVTPESLKASTAAVAATQGMLRETHLKYHLLTGSILTPAQMAKYAELRGYGSGAHKRHHHH</sequence>
<gene>
    <name evidence="2" type="ORF">HCN50_09915</name>
</gene>
<name>A0A7Y4H2T4_9BRAD</name>
<dbReference type="Gene3D" id="1.20.120.1490">
    <property type="match status" value="1"/>
</dbReference>
<protein>
    <recommendedName>
        <fullName evidence="4">Periplasmic heavy metal sensor</fullName>
    </recommendedName>
</protein>
<comment type="caution">
    <text evidence="2">The sequence shown here is derived from an EMBL/GenBank/DDBJ whole genome shotgun (WGS) entry which is preliminary data.</text>
</comment>
<feature type="chain" id="PRO_5031492178" description="Periplasmic heavy metal sensor" evidence="1">
    <location>
        <begin position="19"/>
        <end position="174"/>
    </location>
</feature>